<proteinExistence type="predicted"/>
<sequence>MDAYEIGIRMRANGAEIVRMLRAQAAEYERIQRAQGGLKLSQEQQFKAQERARERVRSADREDERRRQRQVRDEAKAARDKQRASERQARQDAADMRAEQRAWESARRRERQAEREKARALVEQERAEERRIRAMERAAAKAERIRAQEMRQHDAMLRAEQRTAQRMAAAQEAAARRSARAWGKAYSGINAGGLGAFHTMGAFAGVGASAYGVASIGRDIMSEGIEREQARLQIRNFRASPADVRSAEAVAENLVKTRGDGTKSAYMQMIRESAGTVGFDAALQLAPLFADFRTRLLATQKPGTNSEAALDGEFQALLKVAEGLNRVYDDKGNIDYSGIARTMALLLQSVSHSGGAINARTMATMTNYLGPLSRSMSDQAVFGYGADIAQNVGGKPGGTVVESIVAPVLKGAITKQQFLGLDGAGALDRSKVFRRRGSQLYYLKPGALKDEQMLTGAGGAEVNPYTWIRGRIKDYAERQKVSEAEATYRLMPTSAGRRGATQVLNNLIQSERSWGDRIAAATEKGTFDQKDPEWAKKSLEFQANRDRETNPGIQMTMFTAAWKDFQASLSDQVMAQSMGTLNKMTGLLRDAGTWADQNGDKVRQVGDILVGVGGTAGLLGAMRLFSGALVPFAVAGVAYTALEHLTGEKGLTALGKGLQTLSDGLKAIPESVLMAGLGAAAGARVAGPTGAVVGAGIGFGASRVPGELDEAKRERELYYQEQARSHQRDRANGIGEFGTLMRDWGIIDRSKDPPAPGVDYTPVPGSKSVDELLNDLGVNAPPGNLKKPVSYIPPANRGGSQPTEVAVYLDGEKVGSSVLGRVNREATAPPRGRTGFDGMQLPMPPGVIPI</sequence>
<feature type="non-terminal residue" evidence="2">
    <location>
        <position position="850"/>
    </location>
</feature>
<gene>
    <name evidence="2" type="ORF">CR162_21370</name>
</gene>
<dbReference type="AlphaFoldDB" id="A0A2C6XWL2"/>
<dbReference type="EMBL" id="PDNU01000086">
    <property type="protein sequence ID" value="PHK92922.1"/>
    <property type="molecule type" value="Genomic_DNA"/>
</dbReference>
<keyword evidence="3" id="KW-1185">Reference proteome</keyword>
<comment type="caution">
    <text evidence="2">The sequence shown here is derived from an EMBL/GenBank/DDBJ whole genome shotgun (WGS) entry which is preliminary data.</text>
</comment>
<evidence type="ECO:0000313" key="3">
    <source>
        <dbReference type="Proteomes" id="UP000223527"/>
    </source>
</evidence>
<dbReference type="RefSeq" id="WP_218014956.1">
    <property type="nucleotide sequence ID" value="NZ_PDNU01000086.1"/>
</dbReference>
<protein>
    <submittedName>
        <fullName evidence="2">Uncharacterized protein</fullName>
    </submittedName>
</protein>
<accession>A0A2C6XWL2</accession>
<reference evidence="2 3" key="1">
    <citation type="submission" date="2017-10" db="EMBL/GenBank/DDBJ databases">
        <authorList>
            <person name="Banno H."/>
            <person name="Chua N.-H."/>
        </authorList>
    </citation>
    <scope>NUCLEOTIDE SEQUENCE [LARGE SCALE GENOMIC DNA]</scope>
    <source>
        <strain evidence="2 3">YW11</strain>
    </source>
</reference>
<evidence type="ECO:0000256" key="1">
    <source>
        <dbReference type="SAM" id="MobiDB-lite"/>
    </source>
</evidence>
<organism evidence="2 3">
    <name type="scientific">Teichococcus rhizosphaerae</name>
    <dbReference type="NCBI Taxonomy" id="1335062"/>
    <lineage>
        <taxon>Bacteria</taxon>
        <taxon>Pseudomonadati</taxon>
        <taxon>Pseudomonadota</taxon>
        <taxon>Alphaproteobacteria</taxon>
        <taxon>Acetobacterales</taxon>
        <taxon>Roseomonadaceae</taxon>
        <taxon>Roseomonas</taxon>
    </lineage>
</organism>
<feature type="region of interest" description="Disordered" evidence="1">
    <location>
        <begin position="826"/>
        <end position="850"/>
    </location>
</feature>
<feature type="compositionally biased region" description="Basic and acidic residues" evidence="1">
    <location>
        <begin position="48"/>
        <end position="120"/>
    </location>
</feature>
<name>A0A2C6XWL2_9PROT</name>
<dbReference type="Proteomes" id="UP000223527">
    <property type="component" value="Unassembled WGS sequence"/>
</dbReference>
<feature type="region of interest" description="Disordered" evidence="1">
    <location>
        <begin position="38"/>
        <end position="120"/>
    </location>
</feature>
<evidence type="ECO:0000313" key="2">
    <source>
        <dbReference type="EMBL" id="PHK92922.1"/>
    </source>
</evidence>